<dbReference type="RefSeq" id="WP_305754125.1">
    <property type="nucleotide sequence ID" value="NZ_JAPCKK010000012.1"/>
</dbReference>
<evidence type="ECO:0000313" key="1">
    <source>
        <dbReference type="EMBL" id="MDP4096498.1"/>
    </source>
</evidence>
<reference evidence="1 2" key="1">
    <citation type="submission" date="2022-10" db="EMBL/GenBank/DDBJ databases">
        <title>Paenibacillus description and whole genome data of maize root bacterial community.</title>
        <authorList>
            <person name="Marton D."/>
            <person name="Farkas M."/>
            <person name="Cserhati M."/>
        </authorList>
    </citation>
    <scope>NUCLEOTIDE SEQUENCE [LARGE SCALE GENOMIC DNA]</scope>
    <source>
        <strain evidence="1 2">P96</strain>
    </source>
</reference>
<evidence type="ECO:0000313" key="2">
    <source>
        <dbReference type="Proteomes" id="UP001241848"/>
    </source>
</evidence>
<accession>A0ABT9FP53</accession>
<dbReference type="EMBL" id="JAPCKK010000012">
    <property type="protein sequence ID" value="MDP4096498.1"/>
    <property type="molecule type" value="Genomic_DNA"/>
</dbReference>
<proteinExistence type="predicted"/>
<keyword evidence="2" id="KW-1185">Reference proteome</keyword>
<dbReference type="Proteomes" id="UP001241848">
    <property type="component" value="Unassembled WGS sequence"/>
</dbReference>
<comment type="caution">
    <text evidence="1">The sequence shown here is derived from an EMBL/GenBank/DDBJ whole genome shotgun (WGS) entry which is preliminary data.</text>
</comment>
<protein>
    <submittedName>
        <fullName evidence="1">Uncharacterized protein</fullName>
    </submittedName>
</protein>
<organism evidence="1 2">
    <name type="scientific">Paenibacillus zeirhizosphaerae</name>
    <dbReference type="NCBI Taxonomy" id="2987519"/>
    <lineage>
        <taxon>Bacteria</taxon>
        <taxon>Bacillati</taxon>
        <taxon>Bacillota</taxon>
        <taxon>Bacilli</taxon>
        <taxon>Bacillales</taxon>
        <taxon>Paenibacillaceae</taxon>
        <taxon>Paenibacillus</taxon>
    </lineage>
</organism>
<gene>
    <name evidence="1" type="ORF">OIN60_06920</name>
</gene>
<name>A0ABT9FP53_9BACL</name>
<sequence>MNFLGEAGQGKKWMKLLSGVTLSALVIGASVNLSGMAAAEAGTPLEAEIATSAEMGSFDDQGYEQNYIQPVSNGGFAVLQMENEEESSVLKVTYSKLDGELEAVWTNSITLNKQSSSRSGRGIQRETADGGQLWLVDYIRAQSGRELLAIRTDHQGETMWSAPLQAEELFGGKMDSRIGLEPVQDGGFLVSSLDESVDELTVAKYNQDGKYLWSKVTPNTESGWIIGNGSGYCMVLNQAQGQGEGGPVVVLADVYGEEQGRNHLKLGSGIKISGVQKLTDGGIAVAIMIEQGKKPVKRTLVLNRRFQPVSVSPEYGVGSTYIPDDQTIVRIEDQYDSLKTGSAITIHGIVITGLDAQGETKWQASTHYREDPYFKVVYDGNLVYKIPGGYALISRTTGSGLPVLDFIKILLPSIEKSS</sequence>